<evidence type="ECO:0000313" key="3">
    <source>
        <dbReference type="Proteomes" id="UP001059824"/>
    </source>
</evidence>
<proteinExistence type="predicted"/>
<dbReference type="AlphaFoldDB" id="A0A857MLN1"/>
<keyword evidence="3" id="KW-1185">Reference proteome</keyword>
<keyword evidence="1" id="KW-0472">Membrane</keyword>
<reference evidence="2" key="1">
    <citation type="journal article" date="2021" name="Nat. Microbiol.">
        <title>Cocultivation of an ultrasmall environmental parasitic bacterium with lytic ability against bacteria associated with wastewater foams.</title>
        <authorList>
            <person name="Batinovic S."/>
            <person name="Rose J.J.A."/>
            <person name="Ratcliffe J."/>
            <person name="Seviour R.J."/>
            <person name="Petrovski S."/>
        </authorList>
    </citation>
    <scope>NUCLEOTIDE SEQUENCE</scope>
    <source>
        <strain evidence="2">JR1</strain>
    </source>
</reference>
<dbReference type="Proteomes" id="UP001059824">
    <property type="component" value="Chromosome"/>
</dbReference>
<keyword evidence="1" id="KW-0812">Transmembrane</keyword>
<keyword evidence="1" id="KW-1133">Transmembrane helix</keyword>
<protein>
    <submittedName>
        <fullName evidence="2">Uncharacterized protein</fullName>
    </submittedName>
</protein>
<dbReference type="EMBL" id="CP045921">
    <property type="protein sequence ID" value="QHN43008.1"/>
    <property type="molecule type" value="Genomic_DNA"/>
</dbReference>
<gene>
    <name evidence="2" type="ORF">GII36_04075</name>
</gene>
<feature type="transmembrane region" description="Helical" evidence="1">
    <location>
        <begin position="87"/>
        <end position="106"/>
    </location>
</feature>
<evidence type="ECO:0000256" key="1">
    <source>
        <dbReference type="SAM" id="Phobius"/>
    </source>
</evidence>
<feature type="transmembrane region" description="Helical" evidence="1">
    <location>
        <begin position="55"/>
        <end position="75"/>
    </location>
</feature>
<feature type="transmembrane region" description="Helical" evidence="1">
    <location>
        <begin position="22"/>
        <end position="43"/>
    </location>
</feature>
<name>A0A857MLN1_9BACT</name>
<organism evidence="2 3">
    <name type="scientific">Candidatus Mycosynbacter amalyticus</name>
    <dbReference type="NCBI Taxonomy" id="2665156"/>
    <lineage>
        <taxon>Bacteria</taxon>
        <taxon>Candidatus Saccharimonadota</taxon>
        <taxon>Candidatus Saccharimonadota incertae sedis</taxon>
        <taxon>Candidatus Mycosynbacter</taxon>
    </lineage>
</organism>
<evidence type="ECO:0000313" key="2">
    <source>
        <dbReference type="EMBL" id="QHN43008.1"/>
    </source>
</evidence>
<dbReference type="KEGG" id="mama:GII36_04075"/>
<sequence length="119" mass="13478">MQRFLDTGLLPPESYISYVGSYRAWAVVIAIAALVTFLLYDVLKHFRSKLIARGIWPYVGLLQACAMAAIFIHGLTLGTSMISDYFMTWWIFLGVLLVPCLVVQVVRDFKVSDRTKTEV</sequence>
<accession>A0A857MLN1</accession>